<evidence type="ECO:0000259" key="9">
    <source>
        <dbReference type="PROSITE" id="PS51194"/>
    </source>
</evidence>
<evidence type="ECO:0000313" key="10">
    <source>
        <dbReference type="EMBL" id="RKP34858.1"/>
    </source>
</evidence>
<dbReference type="GO" id="GO:0045943">
    <property type="term" value="P:positive regulation of transcription by RNA polymerase I"/>
    <property type="evidence" value="ECO:0007669"/>
    <property type="project" value="TreeGrafter"/>
</dbReference>
<dbReference type="CDD" id="cd17978">
    <property type="entry name" value="DEXHc_DHX33"/>
    <property type="match status" value="1"/>
</dbReference>
<accession>A0A4P9ZNW4</accession>
<dbReference type="Gene3D" id="3.40.50.300">
    <property type="entry name" value="P-loop containing nucleotide triphosphate hydrolases"/>
    <property type="match status" value="2"/>
</dbReference>
<dbReference type="InterPro" id="IPR011709">
    <property type="entry name" value="DEAD-box_helicase_OB_fold"/>
</dbReference>
<feature type="compositionally biased region" description="Polar residues" evidence="7">
    <location>
        <begin position="22"/>
        <end position="33"/>
    </location>
</feature>
<keyword evidence="3" id="KW-0378">Hydrolase</keyword>
<dbReference type="GO" id="GO:0005730">
    <property type="term" value="C:nucleolus"/>
    <property type="evidence" value="ECO:0007669"/>
    <property type="project" value="TreeGrafter"/>
</dbReference>
<dbReference type="InterPro" id="IPR014001">
    <property type="entry name" value="Helicase_ATP-bd"/>
</dbReference>
<protein>
    <recommendedName>
        <fullName evidence="1">RNA helicase</fullName>
        <ecNumber evidence="1">3.6.4.13</ecNumber>
    </recommendedName>
</protein>
<dbReference type="InterPro" id="IPR007502">
    <property type="entry name" value="Helicase-assoc_dom"/>
</dbReference>
<reference evidence="11" key="1">
    <citation type="journal article" date="2018" name="Nat. Microbiol.">
        <title>Leveraging single-cell genomics to expand the fungal tree of life.</title>
        <authorList>
            <person name="Ahrendt S.R."/>
            <person name="Quandt C.A."/>
            <person name="Ciobanu D."/>
            <person name="Clum A."/>
            <person name="Salamov A."/>
            <person name="Andreopoulos B."/>
            <person name="Cheng J.F."/>
            <person name="Woyke T."/>
            <person name="Pelin A."/>
            <person name="Henrissat B."/>
            <person name="Reynolds N.K."/>
            <person name="Benny G.L."/>
            <person name="Smith M.E."/>
            <person name="James T.Y."/>
            <person name="Grigoriev I.V."/>
        </authorList>
    </citation>
    <scope>NUCLEOTIDE SEQUENCE [LARGE SCALE GENOMIC DNA]</scope>
    <source>
        <strain evidence="11">RSA 468</strain>
    </source>
</reference>
<dbReference type="PROSITE" id="PS51192">
    <property type="entry name" value="HELICASE_ATP_BIND_1"/>
    <property type="match status" value="1"/>
</dbReference>
<dbReference type="InterPro" id="IPR048333">
    <property type="entry name" value="HA2_WH"/>
</dbReference>
<dbReference type="Pfam" id="PF00271">
    <property type="entry name" value="Helicase_C"/>
    <property type="match status" value="1"/>
</dbReference>
<dbReference type="GO" id="GO:0005524">
    <property type="term" value="F:ATP binding"/>
    <property type="evidence" value="ECO:0007669"/>
    <property type="project" value="UniProtKB-KW"/>
</dbReference>
<feature type="domain" description="Helicase ATP-binding" evidence="8">
    <location>
        <begin position="57"/>
        <end position="236"/>
    </location>
</feature>
<gene>
    <name evidence="10" type="ORF">BJ085DRAFT_15122</name>
</gene>
<evidence type="ECO:0000256" key="1">
    <source>
        <dbReference type="ARBA" id="ARBA00012552"/>
    </source>
</evidence>
<evidence type="ECO:0000256" key="4">
    <source>
        <dbReference type="ARBA" id="ARBA00022806"/>
    </source>
</evidence>
<dbReference type="FunFam" id="3.40.50.300:FF:000145">
    <property type="entry name" value="probable ATP-dependent RNA helicase DHX40"/>
    <property type="match status" value="1"/>
</dbReference>
<dbReference type="SMART" id="SM00847">
    <property type="entry name" value="HA2"/>
    <property type="match status" value="1"/>
</dbReference>
<dbReference type="SMART" id="SM00487">
    <property type="entry name" value="DEXDc"/>
    <property type="match status" value="1"/>
</dbReference>
<keyword evidence="5" id="KW-0067">ATP-binding</keyword>
<dbReference type="PANTHER" id="PTHR18934">
    <property type="entry name" value="ATP-DEPENDENT RNA HELICASE"/>
    <property type="match status" value="1"/>
</dbReference>
<name>A0A4P9ZNW4_9FUNG</name>
<dbReference type="Pfam" id="PF04408">
    <property type="entry name" value="WHD_HA2"/>
    <property type="match status" value="1"/>
</dbReference>
<dbReference type="InterPro" id="IPR011545">
    <property type="entry name" value="DEAD/DEAH_box_helicase_dom"/>
</dbReference>
<evidence type="ECO:0000256" key="5">
    <source>
        <dbReference type="ARBA" id="ARBA00022840"/>
    </source>
</evidence>
<evidence type="ECO:0000259" key="8">
    <source>
        <dbReference type="PROSITE" id="PS51192"/>
    </source>
</evidence>
<dbReference type="Proteomes" id="UP000268162">
    <property type="component" value="Unassembled WGS sequence"/>
</dbReference>
<comment type="catalytic activity">
    <reaction evidence="6">
        <text>ATP + H2O = ADP + phosphate + H(+)</text>
        <dbReference type="Rhea" id="RHEA:13065"/>
        <dbReference type="ChEBI" id="CHEBI:15377"/>
        <dbReference type="ChEBI" id="CHEBI:15378"/>
        <dbReference type="ChEBI" id="CHEBI:30616"/>
        <dbReference type="ChEBI" id="CHEBI:43474"/>
        <dbReference type="ChEBI" id="CHEBI:456216"/>
        <dbReference type="EC" id="3.6.4.13"/>
    </reaction>
</comment>
<proteinExistence type="predicted"/>
<feature type="region of interest" description="Disordered" evidence="7">
    <location>
        <begin position="1"/>
        <end position="40"/>
    </location>
</feature>
<dbReference type="GO" id="GO:0003725">
    <property type="term" value="F:double-stranded RNA binding"/>
    <property type="evidence" value="ECO:0007669"/>
    <property type="project" value="TreeGrafter"/>
</dbReference>
<dbReference type="Pfam" id="PF21010">
    <property type="entry name" value="HA2_C"/>
    <property type="match status" value="1"/>
</dbReference>
<evidence type="ECO:0000256" key="7">
    <source>
        <dbReference type="SAM" id="MobiDB-lite"/>
    </source>
</evidence>
<dbReference type="AlphaFoldDB" id="A0A4P9ZNW4"/>
<feature type="domain" description="Helicase C-terminal" evidence="9">
    <location>
        <begin position="258"/>
        <end position="433"/>
    </location>
</feature>
<dbReference type="InterPro" id="IPR027417">
    <property type="entry name" value="P-loop_NTPase"/>
</dbReference>
<dbReference type="EC" id="3.6.4.13" evidence="1"/>
<feature type="compositionally biased region" description="Low complexity" evidence="7">
    <location>
        <begin position="1"/>
        <end position="21"/>
    </location>
</feature>
<dbReference type="Pfam" id="PF07717">
    <property type="entry name" value="OB_NTP_bind"/>
    <property type="match status" value="1"/>
</dbReference>
<dbReference type="PROSITE" id="PS51194">
    <property type="entry name" value="HELICASE_CTER"/>
    <property type="match status" value="1"/>
</dbReference>
<organism evidence="10 11">
    <name type="scientific">Dimargaris cristalligena</name>
    <dbReference type="NCBI Taxonomy" id="215637"/>
    <lineage>
        <taxon>Eukaryota</taxon>
        <taxon>Fungi</taxon>
        <taxon>Fungi incertae sedis</taxon>
        <taxon>Zoopagomycota</taxon>
        <taxon>Kickxellomycotina</taxon>
        <taxon>Dimargaritomycetes</taxon>
        <taxon>Dimargaritales</taxon>
        <taxon>Dimargaritaceae</taxon>
        <taxon>Dimargaris</taxon>
    </lineage>
</organism>
<dbReference type="GO" id="GO:0016787">
    <property type="term" value="F:hydrolase activity"/>
    <property type="evidence" value="ECO:0007669"/>
    <property type="project" value="UniProtKB-KW"/>
</dbReference>
<dbReference type="EMBL" id="ML003044">
    <property type="protein sequence ID" value="RKP34858.1"/>
    <property type="molecule type" value="Genomic_DNA"/>
</dbReference>
<dbReference type="Pfam" id="PF00270">
    <property type="entry name" value="DEAD"/>
    <property type="match status" value="1"/>
</dbReference>
<dbReference type="CDD" id="cd18791">
    <property type="entry name" value="SF2_C_RHA"/>
    <property type="match status" value="1"/>
</dbReference>
<evidence type="ECO:0000313" key="11">
    <source>
        <dbReference type="Proteomes" id="UP000268162"/>
    </source>
</evidence>
<evidence type="ECO:0000256" key="2">
    <source>
        <dbReference type="ARBA" id="ARBA00022741"/>
    </source>
</evidence>
<evidence type="ECO:0000256" key="3">
    <source>
        <dbReference type="ARBA" id="ARBA00022801"/>
    </source>
</evidence>
<dbReference type="STRING" id="215637.A0A4P9ZNW4"/>
<keyword evidence="11" id="KW-1185">Reference proteome</keyword>
<dbReference type="GO" id="GO:0003724">
    <property type="term" value="F:RNA helicase activity"/>
    <property type="evidence" value="ECO:0007669"/>
    <property type="project" value="UniProtKB-EC"/>
</dbReference>
<keyword evidence="2" id="KW-0547">Nucleotide-binding</keyword>
<dbReference type="SUPFAM" id="SSF52540">
    <property type="entry name" value="P-loop containing nucleoside triphosphate hydrolases"/>
    <property type="match status" value="1"/>
</dbReference>
<dbReference type="FunFam" id="3.40.50.300:FF:000750">
    <property type="entry name" value="Putative ATP-dependent RNA helicase DHX33"/>
    <property type="match status" value="1"/>
</dbReference>
<sequence length="696" mass="77962">MTNTNTKTKTKTEATPAKTANGPSRSKGGSDQVVSIPKRHEEERKRLPIYSARDAILAGIKKHPSVIIVGETGSGKTTQIPQYILEAGWAQYGAIAVTQPRRVAATSLARRVAEEAGTKLGQRVGYTVRFDDTSSPHTKLKYLTDGMLMREILSDPLLHRYNYVLLDEAHERTLRTDILFGMLKDIQSKRHQLKPNGSATTTPRIVDELKIIVMSATLDAERFAKYFNNAEILYVEGRQFPVRVFNTLEPQPDYLDSALVTALQIHTEQGPGDVLVFLTGQEEIENLEKLLLEQRQRLPAEAQDLLVCPLFAALPPAQQALVFTPAPPRTRKIILATNIAETSITLPGIRYVIDTGVHKSRGYSSKIGIESLLVAPISKSSARQRTGRAGREALGYCYRLYTEDGFAQLEEDSEPEILRCNLAAAILQLKAAGVNDVLDFDYMDRPPKLALLRALEQLYALNALDDTGRLSKLGKWMAEFPLDPCFAKVLFESQAHQCTHEVIDIIALLSVDTLFMMPFHKREEAAEARQKFTSLDGDHITFLNLQKAYQSVKGDSQWCSDHFVNHRGMHHVQEVRKQLRQVCERVKVNPNVSCGHDFDRVLQCFTTGFFHQTALLQPDGTYRSVIGSQYVRIHPSSTLFGKRHEAILYNELVFTTRLYVRGVSAIQANWIPEASPRYFRQGQLTAKAALPSVKGP</sequence>
<dbReference type="SMART" id="SM00490">
    <property type="entry name" value="HELICc"/>
    <property type="match status" value="1"/>
</dbReference>
<dbReference type="Gene3D" id="1.20.120.1080">
    <property type="match status" value="1"/>
</dbReference>
<dbReference type="PANTHER" id="PTHR18934:SF118">
    <property type="entry name" value="ATP-DEPENDENT RNA HELICASE DHX33"/>
    <property type="match status" value="1"/>
</dbReference>
<evidence type="ECO:0000256" key="6">
    <source>
        <dbReference type="ARBA" id="ARBA00047984"/>
    </source>
</evidence>
<dbReference type="InterPro" id="IPR001650">
    <property type="entry name" value="Helicase_C-like"/>
</dbReference>
<keyword evidence="4 10" id="KW-0347">Helicase</keyword>